<feature type="domain" description="ISXO2-like transposase" evidence="1">
    <location>
        <begin position="117"/>
        <end position="265"/>
    </location>
</feature>
<organism evidence="2 3">
    <name type="scientific">Mesorhizobium escarrei</name>
    <dbReference type="NCBI Taxonomy" id="666018"/>
    <lineage>
        <taxon>Bacteria</taxon>
        <taxon>Pseudomonadati</taxon>
        <taxon>Pseudomonadota</taxon>
        <taxon>Alphaproteobacteria</taxon>
        <taxon>Hyphomicrobiales</taxon>
        <taxon>Phyllobacteriaceae</taxon>
        <taxon>Mesorhizobium</taxon>
    </lineage>
</organism>
<dbReference type="Proteomes" id="UP001153050">
    <property type="component" value="Unassembled WGS sequence"/>
</dbReference>
<sequence>MSETEAYAHFTRLRFAESGGEPVCPRCGCAAVWHYRCRRAFKCKNCDRQFSPTSGTAFAHRKMRYGTILRGIARFVGPAKGLNSIELSHALCVQQKTAFVFGHKLRELTASNLDEISVAGEVEVDGAEFGGHLRPKNVKKRSTDFRKFPYRNSAKKRNVVVARERHGNAVVNVSEGEAASLPFIYNNVTIGSMVFADSAACWNILNATYRTKRINHREAYYTTEASTNWAESYFSVLRRSAFGIYHRPSMKYLVRYASEIAWRQNTRKEGALKRFDDLIGTAGRRGRSSFSGYWQRHRQRETS</sequence>
<dbReference type="InterPro" id="IPR024445">
    <property type="entry name" value="Tnp_ISXO2-like"/>
</dbReference>
<name>A0ABM9EF60_9HYPH</name>
<dbReference type="EMBL" id="CAKXZT010000160">
    <property type="protein sequence ID" value="CAH2407927.1"/>
    <property type="molecule type" value="Genomic_DNA"/>
</dbReference>
<comment type="caution">
    <text evidence="2">The sequence shown here is derived from an EMBL/GenBank/DDBJ whole genome shotgun (WGS) entry which is preliminary data.</text>
</comment>
<accession>A0ABM9EF60</accession>
<protein>
    <submittedName>
        <fullName evidence="2">Transposase</fullName>
    </submittedName>
</protein>
<keyword evidence="3" id="KW-1185">Reference proteome</keyword>
<evidence type="ECO:0000313" key="2">
    <source>
        <dbReference type="EMBL" id="CAH2407927.1"/>
    </source>
</evidence>
<dbReference type="SMART" id="SM01126">
    <property type="entry name" value="DDE_Tnp_IS1595"/>
    <property type="match status" value="1"/>
</dbReference>
<dbReference type="NCBIfam" id="NF033547">
    <property type="entry name" value="transpos_IS1595"/>
    <property type="match status" value="1"/>
</dbReference>
<dbReference type="Pfam" id="PF12762">
    <property type="entry name" value="DDE_Tnp_IS1595"/>
    <property type="match status" value="1"/>
</dbReference>
<dbReference type="InterPro" id="IPR024442">
    <property type="entry name" value="Transposase_Zn_ribbon"/>
</dbReference>
<proteinExistence type="predicted"/>
<dbReference type="Pfam" id="PF12760">
    <property type="entry name" value="Zn_ribbon_IS1595"/>
    <property type="match status" value="1"/>
</dbReference>
<gene>
    <name evidence="2" type="ORF">MES5069_620154</name>
</gene>
<evidence type="ECO:0000313" key="3">
    <source>
        <dbReference type="Proteomes" id="UP001153050"/>
    </source>
</evidence>
<reference evidence="2 3" key="1">
    <citation type="submission" date="2022-03" db="EMBL/GenBank/DDBJ databases">
        <authorList>
            <person name="Brunel B."/>
        </authorList>
    </citation>
    <scope>NUCLEOTIDE SEQUENCE [LARGE SCALE GENOMIC DNA]</scope>
    <source>
        <strain evidence="2">STM5069sample</strain>
    </source>
</reference>
<evidence type="ECO:0000259" key="1">
    <source>
        <dbReference type="SMART" id="SM01126"/>
    </source>
</evidence>